<organism evidence="1 2">
    <name type="scientific">Lederbergia ruris</name>
    <dbReference type="NCBI Taxonomy" id="217495"/>
    <lineage>
        <taxon>Bacteria</taxon>
        <taxon>Bacillati</taxon>
        <taxon>Bacillota</taxon>
        <taxon>Bacilli</taxon>
        <taxon>Bacillales</taxon>
        <taxon>Bacillaceae</taxon>
        <taxon>Lederbergia</taxon>
    </lineage>
</organism>
<evidence type="ECO:0000313" key="2">
    <source>
        <dbReference type="Proteomes" id="UP000679950"/>
    </source>
</evidence>
<reference evidence="1 2" key="1">
    <citation type="submission" date="2021-03" db="EMBL/GenBank/DDBJ databases">
        <title>Antimicrobial resistance genes in bacteria isolated from Japanese honey, and their potential for conferring macrolide and lincosamide resistance in the American foulbrood pathogen Paenibacillus larvae.</title>
        <authorList>
            <person name="Okamoto M."/>
            <person name="Kumagai M."/>
            <person name="Kanamori H."/>
            <person name="Takamatsu D."/>
        </authorList>
    </citation>
    <scope>NUCLEOTIDE SEQUENCE [LARGE SCALE GENOMIC DNA]</scope>
    <source>
        <strain evidence="1 2">J8TS2</strain>
    </source>
</reference>
<evidence type="ECO:0000313" key="1">
    <source>
        <dbReference type="EMBL" id="GIN58155.1"/>
    </source>
</evidence>
<keyword evidence="2" id="KW-1185">Reference proteome</keyword>
<name>A0ABQ4KJL6_9BACI</name>
<gene>
    <name evidence="1" type="ORF">J8TS2_24740</name>
</gene>
<sequence length="46" mass="5548">MPDREEYLIFIRELGRLLEEYYQSPESIKPFILNDIKLLGEVLNLH</sequence>
<dbReference type="EMBL" id="BORB01000019">
    <property type="protein sequence ID" value="GIN58155.1"/>
    <property type="molecule type" value="Genomic_DNA"/>
</dbReference>
<comment type="caution">
    <text evidence="1">The sequence shown here is derived from an EMBL/GenBank/DDBJ whole genome shotgun (WGS) entry which is preliminary data.</text>
</comment>
<protein>
    <submittedName>
        <fullName evidence="1">Uncharacterized protein</fullName>
    </submittedName>
</protein>
<proteinExistence type="predicted"/>
<accession>A0ABQ4KJL6</accession>
<dbReference type="Proteomes" id="UP000679950">
    <property type="component" value="Unassembled WGS sequence"/>
</dbReference>